<evidence type="ECO:0000313" key="2">
    <source>
        <dbReference type="Proteomes" id="UP000199012"/>
    </source>
</evidence>
<dbReference type="InterPro" id="IPR019639">
    <property type="entry name" value="DUF2505"/>
</dbReference>
<organism evidence="1 2">
    <name type="scientific">Cellulomonas marina</name>
    <dbReference type="NCBI Taxonomy" id="988821"/>
    <lineage>
        <taxon>Bacteria</taxon>
        <taxon>Bacillati</taxon>
        <taxon>Actinomycetota</taxon>
        <taxon>Actinomycetes</taxon>
        <taxon>Micrococcales</taxon>
        <taxon>Cellulomonadaceae</taxon>
        <taxon>Cellulomonas</taxon>
    </lineage>
</organism>
<dbReference type="EMBL" id="FOKA01000004">
    <property type="protein sequence ID" value="SFA94187.1"/>
    <property type="molecule type" value="Genomic_DNA"/>
</dbReference>
<name>A0A1I0X0L0_9CELL</name>
<proteinExistence type="predicted"/>
<evidence type="ECO:0000313" key="1">
    <source>
        <dbReference type="EMBL" id="SFA94187.1"/>
    </source>
</evidence>
<dbReference type="RefSeq" id="WP_090031371.1">
    <property type="nucleotide sequence ID" value="NZ_BONM01000015.1"/>
</dbReference>
<evidence type="ECO:0008006" key="3">
    <source>
        <dbReference type="Google" id="ProtNLM"/>
    </source>
</evidence>
<dbReference type="STRING" id="988821.SAMN05421867_10415"/>
<dbReference type="Pfam" id="PF10698">
    <property type="entry name" value="DUF2505"/>
    <property type="match status" value="1"/>
</dbReference>
<sequence length="169" mass="17502">MHLTVALDVPADAHRAGRMLADPSYVAAKVAATGATEQHVDVTGSAAGSFTVTTRRSLPTDQIPAQMRSLVGNALDVRQAEAWEAAADDGTRTGTVALEIHGAPLRLTGTVRLEPTGPAASRLVYDGELKASVPLFAAAVEQAASGAVRQALSVERGVAARWLAENPEP</sequence>
<dbReference type="OrthoDB" id="3266819at2"/>
<dbReference type="SUPFAM" id="SSF55961">
    <property type="entry name" value="Bet v1-like"/>
    <property type="match status" value="1"/>
</dbReference>
<keyword evidence="2" id="KW-1185">Reference proteome</keyword>
<gene>
    <name evidence="1" type="ORF">SAMN05421867_10415</name>
</gene>
<protein>
    <recommendedName>
        <fullName evidence="3">DUF2505 domain-containing protein</fullName>
    </recommendedName>
</protein>
<accession>A0A1I0X0L0</accession>
<reference evidence="1 2" key="1">
    <citation type="submission" date="2016-10" db="EMBL/GenBank/DDBJ databases">
        <authorList>
            <person name="de Groot N.N."/>
        </authorList>
    </citation>
    <scope>NUCLEOTIDE SEQUENCE [LARGE SCALE GENOMIC DNA]</scope>
    <source>
        <strain evidence="1 2">CGMCC 4.6945</strain>
    </source>
</reference>
<dbReference type="AlphaFoldDB" id="A0A1I0X0L0"/>
<dbReference type="Proteomes" id="UP000199012">
    <property type="component" value="Unassembled WGS sequence"/>
</dbReference>